<name>A0A8X6Q595_NEPPI</name>
<evidence type="ECO:0000313" key="4">
    <source>
        <dbReference type="Proteomes" id="UP000887013"/>
    </source>
</evidence>
<gene>
    <name evidence="3" type="ORF">NPIL_341311</name>
</gene>
<keyword evidence="2" id="KW-0472">Membrane</keyword>
<evidence type="ECO:0000313" key="3">
    <source>
        <dbReference type="EMBL" id="GFU01079.1"/>
    </source>
</evidence>
<proteinExistence type="predicted"/>
<dbReference type="AlphaFoldDB" id="A0A8X6Q595"/>
<feature type="transmembrane region" description="Helical" evidence="2">
    <location>
        <begin position="72"/>
        <end position="91"/>
    </location>
</feature>
<dbReference type="EMBL" id="BMAW01076330">
    <property type="protein sequence ID" value="GFU01079.1"/>
    <property type="molecule type" value="Genomic_DNA"/>
</dbReference>
<feature type="region of interest" description="Disordered" evidence="1">
    <location>
        <begin position="26"/>
        <end position="47"/>
    </location>
</feature>
<protein>
    <submittedName>
        <fullName evidence="3">Uncharacterized protein</fullName>
    </submittedName>
</protein>
<keyword evidence="2" id="KW-1133">Transmembrane helix</keyword>
<keyword evidence="2" id="KW-0812">Transmembrane</keyword>
<reference evidence="3" key="1">
    <citation type="submission" date="2020-08" db="EMBL/GenBank/DDBJ databases">
        <title>Multicomponent nature underlies the extraordinary mechanical properties of spider dragline silk.</title>
        <authorList>
            <person name="Kono N."/>
            <person name="Nakamura H."/>
            <person name="Mori M."/>
            <person name="Yoshida Y."/>
            <person name="Ohtoshi R."/>
            <person name="Malay A.D."/>
            <person name="Moran D.A.P."/>
            <person name="Tomita M."/>
            <person name="Numata K."/>
            <person name="Arakawa K."/>
        </authorList>
    </citation>
    <scope>NUCLEOTIDE SEQUENCE</scope>
</reference>
<accession>A0A8X6Q595</accession>
<evidence type="ECO:0000256" key="1">
    <source>
        <dbReference type="SAM" id="MobiDB-lite"/>
    </source>
</evidence>
<feature type="compositionally biased region" description="Basic residues" evidence="1">
    <location>
        <begin position="26"/>
        <end position="39"/>
    </location>
</feature>
<keyword evidence="4" id="KW-1185">Reference proteome</keyword>
<evidence type="ECO:0000256" key="2">
    <source>
        <dbReference type="SAM" id="Phobius"/>
    </source>
</evidence>
<dbReference type="Proteomes" id="UP000887013">
    <property type="component" value="Unassembled WGS sequence"/>
</dbReference>
<dbReference type="OrthoDB" id="6427207at2759"/>
<organism evidence="3 4">
    <name type="scientific">Nephila pilipes</name>
    <name type="common">Giant wood spider</name>
    <name type="synonym">Nephila maculata</name>
    <dbReference type="NCBI Taxonomy" id="299642"/>
    <lineage>
        <taxon>Eukaryota</taxon>
        <taxon>Metazoa</taxon>
        <taxon>Ecdysozoa</taxon>
        <taxon>Arthropoda</taxon>
        <taxon>Chelicerata</taxon>
        <taxon>Arachnida</taxon>
        <taxon>Araneae</taxon>
        <taxon>Araneomorphae</taxon>
        <taxon>Entelegynae</taxon>
        <taxon>Araneoidea</taxon>
        <taxon>Nephilidae</taxon>
        <taxon>Nephila</taxon>
    </lineage>
</organism>
<comment type="caution">
    <text evidence="3">The sequence shown here is derived from an EMBL/GenBank/DDBJ whole genome shotgun (WGS) entry which is preliminary data.</text>
</comment>
<sequence length="121" mass="14289">MHKHQINVDPHVKIKTEFLFARRERRQKSRRLAQRKAPGRRLDNRFGRGHYRGDLGADRWSAVNDPLHQGPLSILIAFIGTSIFYLFRGFFVSASFPPLGRWPVPRKDWTDGQRRENLRLK</sequence>